<feature type="transmembrane region" description="Helical" evidence="7">
    <location>
        <begin position="199"/>
        <end position="221"/>
    </location>
</feature>
<gene>
    <name evidence="9" type="ORF">IC229_12420</name>
</gene>
<dbReference type="CDD" id="cd06261">
    <property type="entry name" value="TM_PBP2"/>
    <property type="match status" value="1"/>
</dbReference>
<reference evidence="9" key="1">
    <citation type="submission" date="2020-09" db="EMBL/GenBank/DDBJ databases">
        <authorList>
            <person name="Kim M.K."/>
        </authorList>
    </citation>
    <scope>NUCLEOTIDE SEQUENCE</scope>
    <source>
        <strain evidence="9">BT702</strain>
    </source>
</reference>
<dbReference type="PANTHER" id="PTHR30151:SF0">
    <property type="entry name" value="ABC TRANSPORTER PERMEASE PROTEIN MJ0413-RELATED"/>
    <property type="match status" value="1"/>
</dbReference>
<dbReference type="Pfam" id="PF00528">
    <property type="entry name" value="BPD_transp_1"/>
    <property type="match status" value="1"/>
</dbReference>
<keyword evidence="3" id="KW-1003">Cell membrane</keyword>
<evidence type="ECO:0000256" key="4">
    <source>
        <dbReference type="ARBA" id="ARBA00022692"/>
    </source>
</evidence>
<feature type="transmembrane region" description="Helical" evidence="7">
    <location>
        <begin position="233"/>
        <end position="251"/>
    </location>
</feature>
<dbReference type="InterPro" id="IPR000515">
    <property type="entry name" value="MetI-like"/>
</dbReference>
<feature type="domain" description="ABC transmembrane type-1" evidence="8">
    <location>
        <begin position="70"/>
        <end position="250"/>
    </location>
</feature>
<dbReference type="FunFam" id="1.10.3720.10:FF:000003">
    <property type="entry name" value="Aliphatic sulfonate ABC transporter permease"/>
    <property type="match status" value="1"/>
</dbReference>
<keyword evidence="10" id="KW-1185">Reference proteome</keyword>
<dbReference type="PANTHER" id="PTHR30151">
    <property type="entry name" value="ALKANE SULFONATE ABC TRANSPORTER-RELATED, MEMBRANE SUBUNIT"/>
    <property type="match status" value="1"/>
</dbReference>
<keyword evidence="4 7" id="KW-0812">Transmembrane</keyword>
<dbReference type="Gene3D" id="1.10.3720.10">
    <property type="entry name" value="MetI-like"/>
    <property type="match status" value="1"/>
</dbReference>
<comment type="subcellular location">
    <subcellularLocation>
        <location evidence="1 7">Cell membrane</location>
        <topology evidence="1 7">Multi-pass membrane protein</topology>
    </subcellularLocation>
</comment>
<accession>A0A926Y045</accession>
<dbReference type="SUPFAM" id="SSF161098">
    <property type="entry name" value="MetI-like"/>
    <property type="match status" value="1"/>
</dbReference>
<dbReference type="RefSeq" id="WP_190887301.1">
    <property type="nucleotide sequence ID" value="NZ_JACWZY010000008.1"/>
</dbReference>
<dbReference type="GO" id="GO:0042918">
    <property type="term" value="P:alkanesulfonate transmembrane transport"/>
    <property type="evidence" value="ECO:0007669"/>
    <property type="project" value="UniProtKB-ARBA"/>
</dbReference>
<dbReference type="InterPro" id="IPR035906">
    <property type="entry name" value="MetI-like_sf"/>
</dbReference>
<comment type="similarity">
    <text evidence="7">Belongs to the binding-protein-dependent transport system permease family.</text>
</comment>
<evidence type="ECO:0000313" key="9">
    <source>
        <dbReference type="EMBL" id="MBD2701447.1"/>
    </source>
</evidence>
<evidence type="ECO:0000313" key="10">
    <source>
        <dbReference type="Proteomes" id="UP000598820"/>
    </source>
</evidence>
<dbReference type="GO" id="GO:0005886">
    <property type="term" value="C:plasma membrane"/>
    <property type="evidence" value="ECO:0007669"/>
    <property type="project" value="UniProtKB-SubCell"/>
</dbReference>
<feature type="transmembrane region" description="Helical" evidence="7">
    <location>
        <begin position="20"/>
        <end position="42"/>
    </location>
</feature>
<dbReference type="Proteomes" id="UP000598820">
    <property type="component" value="Unassembled WGS sequence"/>
</dbReference>
<feature type="transmembrane region" description="Helical" evidence="7">
    <location>
        <begin position="108"/>
        <end position="130"/>
    </location>
</feature>
<evidence type="ECO:0000256" key="6">
    <source>
        <dbReference type="ARBA" id="ARBA00023136"/>
    </source>
</evidence>
<evidence type="ECO:0000256" key="2">
    <source>
        <dbReference type="ARBA" id="ARBA00022448"/>
    </source>
</evidence>
<protein>
    <submittedName>
        <fullName evidence="9">ABC transporter permease</fullName>
    </submittedName>
</protein>
<proteinExistence type="inferred from homology"/>
<feature type="transmembrane region" description="Helical" evidence="7">
    <location>
        <begin position="136"/>
        <end position="162"/>
    </location>
</feature>
<keyword evidence="6 7" id="KW-0472">Membrane</keyword>
<evidence type="ECO:0000256" key="1">
    <source>
        <dbReference type="ARBA" id="ARBA00004651"/>
    </source>
</evidence>
<dbReference type="AlphaFoldDB" id="A0A926Y045"/>
<keyword evidence="2 7" id="KW-0813">Transport</keyword>
<comment type="caution">
    <text evidence="9">The sequence shown here is derived from an EMBL/GenBank/DDBJ whole genome shotgun (WGS) entry which is preliminary data.</text>
</comment>
<sequence>MTRQSSPPSTQKVSSRLGRFSSILVLLGLILLWYGISALNLFPAYAFPSPASVLVSFQEELTAGRLLNDIVASLWRVAIGFVLAVGLGVPIGLWLGQHLQARQALVPMLNFFRFLSPLAWIPFAILWFHIGDKPAIFLIFMATFFPMTLATMVAVASIPSIYFRVAKDYNYSGIELLTQVTFPAVLPQVITALRMSYGIAWVVIVAAEMVGCQDGLGYGIWEARNGLRLDSAVCYMIVIGSLGMGIDRLFAELTKLPAVRWGYER</sequence>
<name>A0A926Y045_9BACT</name>
<evidence type="ECO:0000256" key="5">
    <source>
        <dbReference type="ARBA" id="ARBA00022989"/>
    </source>
</evidence>
<evidence type="ECO:0000256" key="3">
    <source>
        <dbReference type="ARBA" id="ARBA00022475"/>
    </source>
</evidence>
<dbReference type="PROSITE" id="PS50928">
    <property type="entry name" value="ABC_TM1"/>
    <property type="match status" value="1"/>
</dbReference>
<organism evidence="9 10">
    <name type="scientific">Spirosoma profusum</name>
    <dbReference type="NCBI Taxonomy" id="2771354"/>
    <lineage>
        <taxon>Bacteria</taxon>
        <taxon>Pseudomonadati</taxon>
        <taxon>Bacteroidota</taxon>
        <taxon>Cytophagia</taxon>
        <taxon>Cytophagales</taxon>
        <taxon>Cytophagaceae</taxon>
        <taxon>Spirosoma</taxon>
    </lineage>
</organism>
<keyword evidence="5 7" id="KW-1133">Transmembrane helix</keyword>
<feature type="transmembrane region" description="Helical" evidence="7">
    <location>
        <begin position="74"/>
        <end position="96"/>
    </location>
</feature>
<evidence type="ECO:0000256" key="7">
    <source>
        <dbReference type="RuleBase" id="RU363032"/>
    </source>
</evidence>
<dbReference type="EMBL" id="JACWZY010000008">
    <property type="protein sequence ID" value="MBD2701447.1"/>
    <property type="molecule type" value="Genomic_DNA"/>
</dbReference>
<evidence type="ECO:0000259" key="8">
    <source>
        <dbReference type="PROSITE" id="PS50928"/>
    </source>
</evidence>
<feature type="transmembrane region" description="Helical" evidence="7">
    <location>
        <begin position="174"/>
        <end position="193"/>
    </location>
</feature>